<comment type="caution">
    <text evidence="1">The sequence shown here is derived from an EMBL/GenBank/DDBJ whole genome shotgun (WGS) entry which is preliminary data.</text>
</comment>
<gene>
    <name evidence="1" type="ORF">C3L24_13105</name>
</gene>
<dbReference type="Gene3D" id="3.30.450.30">
    <property type="entry name" value="Dynein light chain 2a, cytoplasmic"/>
    <property type="match status" value="1"/>
</dbReference>
<evidence type="ECO:0000313" key="2">
    <source>
        <dbReference type="Proteomes" id="UP000250928"/>
    </source>
</evidence>
<proteinExistence type="predicted"/>
<sequence length="122" mass="13133">MSLESAINELKGIKGYRCAGIMDFTGEMLVSDSFDTSIDLNVAGATFNDIFRGAHEAAGKLGMQATEELIINTPNGVIVMMCSGAKREPHLHLITVLEKGGNHALAKMTMERLIPKLIAELS</sequence>
<dbReference type="EMBL" id="PQCO01000315">
    <property type="protein sequence ID" value="PUD98241.1"/>
    <property type="molecule type" value="Genomic_DNA"/>
</dbReference>
<dbReference type="Proteomes" id="UP000250928">
    <property type="component" value="Unassembled WGS sequence"/>
</dbReference>
<dbReference type="SUPFAM" id="SSF103196">
    <property type="entry name" value="Roadblock/LC7 domain"/>
    <property type="match status" value="1"/>
</dbReference>
<evidence type="ECO:0000313" key="1">
    <source>
        <dbReference type="EMBL" id="PUD98241.1"/>
    </source>
</evidence>
<reference evidence="1 2" key="1">
    <citation type="submission" date="2018-01" db="EMBL/GenBank/DDBJ databases">
        <title>Novel co-symbiosis in the lucinid bivalve Phacoides pectinatus.</title>
        <authorList>
            <person name="Lim S.J."/>
            <person name="Davis B.G."/>
            <person name="Gill D.E."/>
            <person name="Engel A.S."/>
            <person name="Anderson L.C."/>
            <person name="Campbell B.J."/>
        </authorList>
    </citation>
    <scope>NUCLEOTIDE SEQUENCE [LARGE SCALE GENOMIC DNA]</scope>
    <source>
        <strain evidence="1">N3_P5</strain>
    </source>
</reference>
<organism evidence="1 2">
    <name type="scientific">Candidatus Sedimenticola endophacoides</name>
    <dbReference type="NCBI Taxonomy" id="2548426"/>
    <lineage>
        <taxon>Bacteria</taxon>
        <taxon>Pseudomonadati</taxon>
        <taxon>Pseudomonadota</taxon>
        <taxon>Gammaproteobacteria</taxon>
        <taxon>Chromatiales</taxon>
        <taxon>Sedimenticolaceae</taxon>
        <taxon>Sedimenticola</taxon>
    </lineage>
</organism>
<accession>A0A6N4DK52</accession>
<evidence type="ECO:0008006" key="3">
    <source>
        <dbReference type="Google" id="ProtNLM"/>
    </source>
</evidence>
<name>A0A6N4DK52_9GAMM</name>
<protein>
    <recommendedName>
        <fullName evidence="3">Roadblock/LAMTOR2 domain-containing protein</fullName>
    </recommendedName>
</protein>
<dbReference type="AlphaFoldDB" id="A0A6N4DK52"/>